<gene>
    <name evidence="3" type="ORF">ANCCAN_19668</name>
</gene>
<name>A0A368FQJ9_ANCCA</name>
<accession>A0A368FQJ9</accession>
<keyword evidence="4" id="KW-1185">Reference proteome</keyword>
<dbReference type="Pfam" id="PF20700">
    <property type="entry name" value="Mutator"/>
    <property type="match status" value="1"/>
</dbReference>
<protein>
    <recommendedName>
        <fullName evidence="2">Mutator-like transposase domain-containing protein</fullName>
    </recommendedName>
</protein>
<evidence type="ECO:0000259" key="2">
    <source>
        <dbReference type="Pfam" id="PF20700"/>
    </source>
</evidence>
<organism evidence="3 4">
    <name type="scientific">Ancylostoma caninum</name>
    <name type="common">Dog hookworm</name>
    <dbReference type="NCBI Taxonomy" id="29170"/>
    <lineage>
        <taxon>Eukaryota</taxon>
        <taxon>Metazoa</taxon>
        <taxon>Ecdysozoa</taxon>
        <taxon>Nematoda</taxon>
        <taxon>Chromadorea</taxon>
        <taxon>Rhabditida</taxon>
        <taxon>Rhabditina</taxon>
        <taxon>Rhabditomorpha</taxon>
        <taxon>Strongyloidea</taxon>
        <taxon>Ancylostomatidae</taxon>
        <taxon>Ancylostomatinae</taxon>
        <taxon>Ancylostoma</taxon>
    </lineage>
</organism>
<dbReference type="PANTHER" id="PTHR31751:SF42">
    <property type="entry name" value="PROTEIN CBG10204"/>
    <property type="match status" value="1"/>
</dbReference>
<proteinExistence type="predicted"/>
<comment type="caution">
    <text evidence="3">The sequence shown here is derived from an EMBL/GenBank/DDBJ whole genome shotgun (WGS) entry which is preliminary data.</text>
</comment>
<dbReference type="EMBL" id="JOJR01000775">
    <property type="protein sequence ID" value="RCN34491.1"/>
    <property type="molecule type" value="Genomic_DNA"/>
</dbReference>
<feature type="compositionally biased region" description="Acidic residues" evidence="1">
    <location>
        <begin position="604"/>
        <end position="619"/>
    </location>
</feature>
<dbReference type="AlphaFoldDB" id="A0A368FQJ9"/>
<reference evidence="3 4" key="1">
    <citation type="submission" date="2014-10" db="EMBL/GenBank/DDBJ databases">
        <title>Draft genome of the hookworm Ancylostoma caninum.</title>
        <authorList>
            <person name="Mitreva M."/>
        </authorList>
    </citation>
    <scope>NUCLEOTIDE SEQUENCE [LARGE SCALE GENOMIC DNA]</scope>
    <source>
        <strain evidence="3 4">Baltimore</strain>
    </source>
</reference>
<dbReference type="PANTHER" id="PTHR31751">
    <property type="entry name" value="SI:CH211-108C17.2-RELATED-RELATED"/>
    <property type="match status" value="1"/>
</dbReference>
<evidence type="ECO:0000256" key="1">
    <source>
        <dbReference type="SAM" id="MobiDB-lite"/>
    </source>
</evidence>
<dbReference type="Proteomes" id="UP000252519">
    <property type="component" value="Unassembled WGS sequence"/>
</dbReference>
<feature type="region of interest" description="Disordered" evidence="1">
    <location>
        <begin position="598"/>
        <end position="619"/>
    </location>
</feature>
<dbReference type="OrthoDB" id="5873540at2759"/>
<feature type="domain" description="Mutator-like transposase" evidence="2">
    <location>
        <begin position="184"/>
        <end position="428"/>
    </location>
</feature>
<evidence type="ECO:0000313" key="4">
    <source>
        <dbReference type="Proteomes" id="UP000252519"/>
    </source>
</evidence>
<dbReference type="InterPro" id="IPR049012">
    <property type="entry name" value="Mutator_transp_dom"/>
</dbReference>
<evidence type="ECO:0000313" key="3">
    <source>
        <dbReference type="EMBL" id="RCN34491.1"/>
    </source>
</evidence>
<sequence length="619" mass="70353">MVCVAHAPSPTPHCFLESVYAAQPLPYCCCPPVGILGNAPWYPVVDASSKQYFGRIRLPSCGGLSCPVAPSCPSIFLEAGFRFHFYVAIFFSTLLDTRAQMAPLAAPPLAPVPIDVLEVVSLFSPRNESVDSNDDMLDDNVEVPETDPSLLNSFFLVEGVMLMQLFIVCQLCSAKLSPRRVQLTAIGTTPVVHYYCARCGLRKGGLRRWEGQRRAVEHTYEKTFLGNIMVAVSAVTTVTRFFELQRWAKQLRLALISDSTFWKWFKWCKPAIEKVYHQHQQKVLDVIRSRYEGTEGLHLAADGAFDSRGYSALIGKVAMVDLETGLVLHTEVLHRTETSTLITDSLVHLVILIQSYPDGSSSQMEVEGLRRLLRWLSADGWSIASITTDRNRSFPALLDEMEEEIGKVQHFWDGWHLVKWFGNNLRKEETTGPFTRCGHSAIDGPRPDIVREGTPAFERLRRLVLNKVLQRDLPKASPRGGSSICESKNALDRLYCRKEIFYPLFTYKLYEMLSTMHFNTLRLAELAGERRVERVVEVQRKYFTRTSRVAFKTPVEHIWQDQITQAILDARRKHHEEPLADDVDIQEMIEAEAAFYEGIPEPNLESEIDSDEEEYEEEL</sequence>